<feature type="domain" description="NurA" evidence="1">
    <location>
        <begin position="77"/>
        <end position="332"/>
    </location>
</feature>
<evidence type="ECO:0000259" key="1">
    <source>
        <dbReference type="Pfam" id="PF09376"/>
    </source>
</evidence>
<dbReference type="EMBL" id="QREL01000001">
    <property type="protein sequence ID" value="REE28837.1"/>
    <property type="molecule type" value="Genomic_DNA"/>
</dbReference>
<accession>A0A371NEA9</accession>
<dbReference type="Pfam" id="PF09376">
    <property type="entry name" value="NurA"/>
    <property type="match status" value="1"/>
</dbReference>
<keyword evidence="3" id="KW-1185">Reference proteome</keyword>
<sequence length="366" mass="42399">MNIDEIKKRIEFNKTDGEVLINLIDSAMEKGSELRERSLSIKKRSKELFKDLSNQKRIIFTIDDLKDRNNFKEWCTVGIDGSFYTVGSIGSIWYAPYSIVRILFEQGFFDEPVVDVYAAGIEEIDENENKSVDSDASRRMLLGETKALEDWNANNIKSIVFIDGPVVDPPGYIDEEYVEYRCNAIKNAPEESFLIGCVKKCLDSHFLREYEKILRLKRNELVKIFSVDKSLFAYFFTQYRIDNNYNDVLFTHPLELNDEISRRYSNYGVRIFSVFFQKDSYSDIVRLDIPMGYLKSDFNLRVQNAVSATCEWTFPGQNIPLPIEIAHEKCKIRGGAAQVIYEEILVRTRASGVDDMIIMDMLNKAR</sequence>
<dbReference type="AlphaFoldDB" id="A0A371NEA9"/>
<dbReference type="RefSeq" id="WP_115892325.1">
    <property type="nucleotide sequence ID" value="NZ_QREL01000001.1"/>
</dbReference>
<gene>
    <name evidence="2" type="ORF">C7452_0862</name>
</gene>
<reference evidence="2 3" key="1">
    <citation type="submission" date="2018-07" db="EMBL/GenBank/DDBJ databases">
        <title>Genomic Encyclopedia of Type Strains, Phase IV (KMG-IV): sequencing the most valuable type-strain genomes for metagenomic binning, comparative biology and taxonomic classification.</title>
        <authorList>
            <person name="Goeker M."/>
        </authorList>
    </citation>
    <scope>NUCLEOTIDE SEQUENCE [LARGE SCALE GENOMIC DNA]</scope>
    <source>
        <strain evidence="2 3">DSM 7466</strain>
    </source>
</reference>
<comment type="caution">
    <text evidence="2">The sequence shown here is derived from an EMBL/GenBank/DDBJ whole genome shotgun (WGS) entry which is preliminary data.</text>
</comment>
<organism evidence="2 3">
    <name type="scientific">Methanothermobacter defluvii</name>
    <dbReference type="NCBI Taxonomy" id="49339"/>
    <lineage>
        <taxon>Archaea</taxon>
        <taxon>Methanobacteriati</taxon>
        <taxon>Methanobacteriota</taxon>
        <taxon>Methanomada group</taxon>
        <taxon>Methanobacteria</taxon>
        <taxon>Methanobacteriales</taxon>
        <taxon>Methanobacteriaceae</taxon>
        <taxon>Methanothermobacter</taxon>
    </lineage>
</organism>
<dbReference type="Proteomes" id="UP000256864">
    <property type="component" value="Unassembled WGS sequence"/>
</dbReference>
<evidence type="ECO:0000313" key="2">
    <source>
        <dbReference type="EMBL" id="REE28837.1"/>
    </source>
</evidence>
<evidence type="ECO:0000313" key="3">
    <source>
        <dbReference type="Proteomes" id="UP000256864"/>
    </source>
</evidence>
<dbReference type="InterPro" id="IPR018977">
    <property type="entry name" value="NurA_domain"/>
</dbReference>
<name>A0A371NEA9_9EURY</name>
<proteinExistence type="predicted"/>
<protein>
    <submittedName>
        <fullName evidence="2">NurA domain-containing protein</fullName>
    </submittedName>
</protein>